<name>A0ABD3H566_9MARC</name>
<feature type="compositionally biased region" description="Basic and acidic residues" evidence="1">
    <location>
        <begin position="16"/>
        <end position="25"/>
    </location>
</feature>
<accession>A0ABD3H566</accession>
<evidence type="ECO:0000256" key="1">
    <source>
        <dbReference type="SAM" id="MobiDB-lite"/>
    </source>
</evidence>
<dbReference type="Proteomes" id="UP001633002">
    <property type="component" value="Unassembled WGS sequence"/>
</dbReference>
<feature type="region of interest" description="Disordered" evidence="1">
    <location>
        <begin position="149"/>
        <end position="300"/>
    </location>
</feature>
<reference evidence="2 3" key="1">
    <citation type="submission" date="2024-09" db="EMBL/GenBank/DDBJ databases">
        <title>Chromosome-scale assembly of Riccia sorocarpa.</title>
        <authorList>
            <person name="Paukszto L."/>
        </authorList>
    </citation>
    <scope>NUCLEOTIDE SEQUENCE [LARGE SCALE GENOMIC DNA]</scope>
    <source>
        <strain evidence="2">LP-2024</strain>
        <tissue evidence="2">Aerial parts of the thallus</tissue>
    </source>
</reference>
<sequence>MTKKPKDPAVANGNQRRPDAMNDWRDSGTLRILTAQVSKMEELPQAREVTEIQKTSRLTGIPDRNILRSHSWYRARDEELELRIDRGKSASDCLPVSRGEGLKVIRTTGAVNRNWKRCEAGPQLTMLAEYVLAEKSILDKKTQGLLVGIKDGDAEKTPEKNSSTPDRRRKPEGSKKLEPAGVKPVTERGRKPEPRKASDLFKVANNRSKPVADSPSNRTRGAKRKAEEPSDGEGKHRRRKLQLQEEEEEESSERTSGETLGSESDETTASSDSGGGTEQSTPPYKQDDSTLESEKTRKKFGGRVLVYDHLSGILDVRPAEQSGVLLSPVSCLPC</sequence>
<feature type="compositionally biased region" description="Basic and acidic residues" evidence="1">
    <location>
        <begin position="185"/>
        <end position="199"/>
    </location>
</feature>
<organism evidence="2 3">
    <name type="scientific">Riccia sorocarpa</name>
    <dbReference type="NCBI Taxonomy" id="122646"/>
    <lineage>
        <taxon>Eukaryota</taxon>
        <taxon>Viridiplantae</taxon>
        <taxon>Streptophyta</taxon>
        <taxon>Embryophyta</taxon>
        <taxon>Marchantiophyta</taxon>
        <taxon>Marchantiopsida</taxon>
        <taxon>Marchantiidae</taxon>
        <taxon>Marchantiales</taxon>
        <taxon>Ricciaceae</taxon>
        <taxon>Riccia</taxon>
    </lineage>
</organism>
<gene>
    <name evidence="2" type="ORF">R1sor_003502</name>
</gene>
<evidence type="ECO:0000313" key="3">
    <source>
        <dbReference type="Proteomes" id="UP001633002"/>
    </source>
</evidence>
<feature type="region of interest" description="Disordered" evidence="1">
    <location>
        <begin position="1"/>
        <end position="25"/>
    </location>
</feature>
<feature type="compositionally biased region" description="Basic and acidic residues" evidence="1">
    <location>
        <begin position="285"/>
        <end position="295"/>
    </location>
</feature>
<keyword evidence="3" id="KW-1185">Reference proteome</keyword>
<feature type="compositionally biased region" description="Basic and acidic residues" evidence="1">
    <location>
        <begin position="150"/>
        <end position="178"/>
    </location>
</feature>
<evidence type="ECO:0000313" key="2">
    <source>
        <dbReference type="EMBL" id="KAL3685480.1"/>
    </source>
</evidence>
<feature type="compositionally biased region" description="Basic and acidic residues" evidence="1">
    <location>
        <begin position="224"/>
        <end position="234"/>
    </location>
</feature>
<proteinExistence type="predicted"/>
<feature type="compositionally biased region" description="Low complexity" evidence="1">
    <location>
        <begin position="257"/>
        <end position="272"/>
    </location>
</feature>
<dbReference type="AlphaFoldDB" id="A0ABD3H566"/>
<comment type="caution">
    <text evidence="2">The sequence shown here is derived from an EMBL/GenBank/DDBJ whole genome shotgun (WGS) entry which is preliminary data.</text>
</comment>
<dbReference type="EMBL" id="JBJQOH010000006">
    <property type="protein sequence ID" value="KAL3685480.1"/>
    <property type="molecule type" value="Genomic_DNA"/>
</dbReference>
<protein>
    <submittedName>
        <fullName evidence="2">Uncharacterized protein</fullName>
    </submittedName>
</protein>